<dbReference type="SMART" id="SM00028">
    <property type="entry name" value="TPR"/>
    <property type="match status" value="3"/>
</dbReference>
<sequence length="632" mass="74762">MSINPFSLNEIKNLRGVIEKNGWKINGFIENYFRYSLKKEKIILFTIKFPITLPLRINTPFEVVSFRVSVVFQLWNLNQHSYGIILYLMKNLRNLAISLTFEHKFPIKGKEQNLITLLNLVMPDLIRDEDEFSWLNRIRISLLNKRGKLKEFTSDLHRHLVDSISNIGLEPSFNLPWELKDGLPKIRTSETLFFSKEQEFHEYFILEKGYLTYLKDLEYKKFYVRSSFDSYSPYILTELFSDLPDFKLEELVENWVKFSRVILNSIIEVIEDDKITQSELLNFRPSKELIFRSKNFVLGQNNFPLSPLCYESSIAKELFHSHIDLFNKPPTNFEVIDSIIQYTEAEKLIKNYRFDEATKLLNDSLKIFNKNQQKKVVVSILLKLRKIASILQNEDVALNYLESALSIAKSGEIPIDYIIKIHHKLGIQYFKNKDFEKALNHFKIIANFLENEKISFNKEDYLDNVGMAYLYIGLIKIEQNEIVEARNSFKKVVEIGNSSNKVRLKYFLIRAIHFKNKGNLSQTQRFLRAGLDSPKNNFDNNNHQKVLTDLILELAEFYIHHRKDSKKAIYLLNRIENHLSLHEINNIRRSIRWNLLMSDYYNDVERNRQKSQFYIKESQKLKTQLQTIGVED</sequence>
<dbReference type="InterPro" id="IPR019734">
    <property type="entry name" value="TPR_rpt"/>
</dbReference>
<protein>
    <submittedName>
        <fullName evidence="1">Uncharacterized protein</fullName>
    </submittedName>
</protein>
<reference evidence="1" key="1">
    <citation type="journal article" date="2015" name="Nature">
        <title>Complex archaea that bridge the gap between prokaryotes and eukaryotes.</title>
        <authorList>
            <person name="Spang A."/>
            <person name="Saw J.H."/>
            <person name="Jorgensen S.L."/>
            <person name="Zaremba-Niedzwiedzka K."/>
            <person name="Martijn J."/>
            <person name="Lind A.E."/>
            <person name="van Eijk R."/>
            <person name="Schleper C."/>
            <person name="Guy L."/>
            <person name="Ettema T.J."/>
        </authorList>
    </citation>
    <scope>NUCLEOTIDE SEQUENCE</scope>
</reference>
<proteinExistence type="predicted"/>
<name>A0A0F9RE81_9ZZZZ</name>
<dbReference type="EMBL" id="LAZR01001251">
    <property type="protein sequence ID" value="KKN47892.1"/>
    <property type="molecule type" value="Genomic_DNA"/>
</dbReference>
<dbReference type="SUPFAM" id="SSF48452">
    <property type="entry name" value="TPR-like"/>
    <property type="match status" value="1"/>
</dbReference>
<organism evidence="1">
    <name type="scientific">marine sediment metagenome</name>
    <dbReference type="NCBI Taxonomy" id="412755"/>
    <lineage>
        <taxon>unclassified sequences</taxon>
        <taxon>metagenomes</taxon>
        <taxon>ecological metagenomes</taxon>
    </lineage>
</organism>
<dbReference type="AlphaFoldDB" id="A0A0F9RE81"/>
<dbReference type="InterPro" id="IPR011990">
    <property type="entry name" value="TPR-like_helical_dom_sf"/>
</dbReference>
<accession>A0A0F9RE81</accession>
<comment type="caution">
    <text evidence="1">The sequence shown here is derived from an EMBL/GenBank/DDBJ whole genome shotgun (WGS) entry which is preliminary data.</text>
</comment>
<dbReference type="PROSITE" id="PS50005">
    <property type="entry name" value="TPR"/>
    <property type="match status" value="1"/>
</dbReference>
<evidence type="ECO:0000313" key="1">
    <source>
        <dbReference type="EMBL" id="KKN47892.1"/>
    </source>
</evidence>
<dbReference type="Gene3D" id="1.25.40.10">
    <property type="entry name" value="Tetratricopeptide repeat domain"/>
    <property type="match status" value="1"/>
</dbReference>
<gene>
    <name evidence="1" type="ORF">LCGC14_0658350</name>
</gene>